<accession>A0A084VK36</accession>
<evidence type="ECO:0000313" key="2">
    <source>
        <dbReference type="EnsemblMetazoa" id="ASIC005688-PA"/>
    </source>
</evidence>
<name>A0A084VK36_ANOSI</name>
<dbReference type="VEuPathDB" id="VectorBase:ASIS009660"/>
<proteinExistence type="predicted"/>
<dbReference type="Proteomes" id="UP000030765">
    <property type="component" value="Unassembled WGS sequence"/>
</dbReference>
<gene>
    <name evidence="1" type="ORF">ZHAS_00005688</name>
</gene>
<protein>
    <submittedName>
        <fullName evidence="1 2">Uncharacterized protein</fullName>
    </submittedName>
</protein>
<dbReference type="VEuPathDB" id="VectorBase:ASIC005688"/>
<sequence>MFDEMDAKECFREWPVLMDVDLETLHMFLAVMAKKVTEFVLPMDGRTLLGTNRKATGISEVSGGKLWYNGLRYCLETRFKDEDMSSVSKLKLNVGSISESSTAVLGPLIISVHDMPHVKPMYVSVFPSSMRRMWLPTKE</sequence>
<reference evidence="1 3" key="1">
    <citation type="journal article" date="2014" name="BMC Genomics">
        <title>Genome sequence of Anopheles sinensis provides insight into genetics basis of mosquito competence for malaria parasites.</title>
        <authorList>
            <person name="Zhou D."/>
            <person name="Zhang D."/>
            <person name="Ding G."/>
            <person name="Shi L."/>
            <person name="Hou Q."/>
            <person name="Ye Y."/>
            <person name="Xu Y."/>
            <person name="Zhou H."/>
            <person name="Xiong C."/>
            <person name="Li S."/>
            <person name="Yu J."/>
            <person name="Hong S."/>
            <person name="Yu X."/>
            <person name="Zou P."/>
            <person name="Chen C."/>
            <person name="Chang X."/>
            <person name="Wang W."/>
            <person name="Lv Y."/>
            <person name="Sun Y."/>
            <person name="Ma L."/>
            <person name="Shen B."/>
            <person name="Zhu C."/>
        </authorList>
    </citation>
    <scope>NUCLEOTIDE SEQUENCE [LARGE SCALE GENOMIC DNA]</scope>
</reference>
<keyword evidence="3" id="KW-1185">Reference proteome</keyword>
<dbReference type="EMBL" id="ATLV01014102">
    <property type="status" value="NOT_ANNOTATED_CDS"/>
    <property type="molecule type" value="Genomic_DNA"/>
</dbReference>
<dbReference type="STRING" id="74873.A0A084VK36"/>
<dbReference type="OrthoDB" id="10036512at2759"/>
<reference evidence="2" key="2">
    <citation type="submission" date="2020-05" db="UniProtKB">
        <authorList>
            <consortium name="EnsemblMetazoa"/>
        </authorList>
    </citation>
    <scope>IDENTIFICATION</scope>
</reference>
<dbReference type="EMBL" id="KE524942">
    <property type="protein sequence ID" value="KFB38330.1"/>
    <property type="molecule type" value="Genomic_DNA"/>
</dbReference>
<dbReference type="AlphaFoldDB" id="A0A084VK36"/>
<organism evidence="1">
    <name type="scientific">Anopheles sinensis</name>
    <name type="common">Mosquito</name>
    <dbReference type="NCBI Taxonomy" id="74873"/>
    <lineage>
        <taxon>Eukaryota</taxon>
        <taxon>Metazoa</taxon>
        <taxon>Ecdysozoa</taxon>
        <taxon>Arthropoda</taxon>
        <taxon>Hexapoda</taxon>
        <taxon>Insecta</taxon>
        <taxon>Pterygota</taxon>
        <taxon>Neoptera</taxon>
        <taxon>Endopterygota</taxon>
        <taxon>Diptera</taxon>
        <taxon>Nematocera</taxon>
        <taxon>Culicoidea</taxon>
        <taxon>Culicidae</taxon>
        <taxon>Anophelinae</taxon>
        <taxon>Anopheles</taxon>
    </lineage>
</organism>
<evidence type="ECO:0000313" key="3">
    <source>
        <dbReference type="Proteomes" id="UP000030765"/>
    </source>
</evidence>
<evidence type="ECO:0000313" key="1">
    <source>
        <dbReference type="EMBL" id="KFB38330.1"/>
    </source>
</evidence>
<dbReference type="EnsemblMetazoa" id="ASIC005688-RA">
    <property type="protein sequence ID" value="ASIC005688-PA"/>
    <property type="gene ID" value="ASIC005688"/>
</dbReference>